<dbReference type="AlphaFoldDB" id="A0A1G5RZ37"/>
<dbReference type="RefSeq" id="WP_092590417.1">
    <property type="nucleotide sequence ID" value="NZ_FMWL01000006.1"/>
</dbReference>
<comment type="subcellular location">
    <subcellularLocation>
        <location evidence="1 13">Cytoplasm</location>
    </subcellularLocation>
</comment>
<keyword evidence="7 13" id="KW-0378">Hydrolase</keyword>
<dbReference type="PIRSF" id="PIRSF037785">
    <property type="entry name" value="RecU"/>
    <property type="match status" value="1"/>
</dbReference>
<evidence type="ECO:0000256" key="11">
    <source>
        <dbReference type="ARBA" id="ARBA00023447"/>
    </source>
</evidence>
<protein>
    <recommendedName>
        <fullName evidence="12 13">Holliday junction resolvase RecU</fullName>
        <ecNumber evidence="13">3.1.21.10</ecNumber>
    </recommendedName>
    <alternativeName>
        <fullName evidence="13">Recombination protein U homolog</fullName>
    </alternativeName>
</protein>
<evidence type="ECO:0000256" key="8">
    <source>
        <dbReference type="ARBA" id="ARBA00022842"/>
    </source>
</evidence>
<keyword evidence="6 13" id="KW-0227">DNA damage</keyword>
<dbReference type="CDD" id="cd22354">
    <property type="entry name" value="RecU-like"/>
    <property type="match status" value="1"/>
</dbReference>
<keyword evidence="3 13" id="KW-0540">Nuclease</keyword>
<dbReference type="Gene3D" id="3.40.1350.10">
    <property type="match status" value="1"/>
</dbReference>
<evidence type="ECO:0000256" key="12">
    <source>
        <dbReference type="ARBA" id="ARBA00029523"/>
    </source>
</evidence>
<dbReference type="GO" id="GO:0007059">
    <property type="term" value="P:chromosome segregation"/>
    <property type="evidence" value="ECO:0007669"/>
    <property type="project" value="UniProtKB-UniRule"/>
</dbReference>
<sequence>MTVWKSHGLRGDALESLLLKTHDYYRSKQLARIDKIHVPVKVVELDERGMITKAYFEKKSTIDFQGVIQGVGVAFEAKETHQKNLPLYNIHEHQVEFMRDIDAQGGLTFIIVHFKFNDTYFLIPYEVVRDYYYGKTRKSIPYSAMNAQYKIELTAMGVLNYLPALNNYVREKMKEQKK</sequence>
<dbReference type="HAMAP" id="MF_00130">
    <property type="entry name" value="RecU"/>
    <property type="match status" value="1"/>
</dbReference>
<keyword evidence="2 13" id="KW-0963">Cytoplasm</keyword>
<evidence type="ECO:0000313" key="15">
    <source>
        <dbReference type="Proteomes" id="UP000199208"/>
    </source>
</evidence>
<evidence type="ECO:0000256" key="4">
    <source>
        <dbReference type="ARBA" id="ARBA00022723"/>
    </source>
</evidence>
<dbReference type="OrthoDB" id="9783592at2"/>
<dbReference type="EMBL" id="FMWL01000006">
    <property type="protein sequence ID" value="SCZ79197.1"/>
    <property type="molecule type" value="Genomic_DNA"/>
</dbReference>
<organism evidence="14 15">
    <name type="scientific">Acidaminobacter hydrogenoformans DSM 2784</name>
    <dbReference type="NCBI Taxonomy" id="1120920"/>
    <lineage>
        <taxon>Bacteria</taxon>
        <taxon>Bacillati</taxon>
        <taxon>Bacillota</taxon>
        <taxon>Clostridia</taxon>
        <taxon>Peptostreptococcales</taxon>
        <taxon>Acidaminobacteraceae</taxon>
        <taxon>Acidaminobacter</taxon>
    </lineage>
</organism>
<dbReference type="GO" id="GO:0005737">
    <property type="term" value="C:cytoplasm"/>
    <property type="evidence" value="ECO:0007669"/>
    <property type="project" value="UniProtKB-SubCell"/>
</dbReference>
<name>A0A1G5RZ37_9FIRM</name>
<accession>A0A1G5RZ37</accession>
<keyword evidence="8 13" id="KW-0460">Magnesium</keyword>
<dbReference type="InterPro" id="IPR011856">
    <property type="entry name" value="tRNA_endonuc-like_dom_sf"/>
</dbReference>
<evidence type="ECO:0000256" key="13">
    <source>
        <dbReference type="HAMAP-Rule" id="MF_00130"/>
    </source>
</evidence>
<dbReference type="GO" id="GO:0008821">
    <property type="term" value="F:crossover junction DNA endonuclease activity"/>
    <property type="evidence" value="ECO:0007669"/>
    <property type="project" value="UniProtKB-EC"/>
</dbReference>
<dbReference type="InterPro" id="IPR004612">
    <property type="entry name" value="Resolv_RecU"/>
</dbReference>
<keyword evidence="4 13" id="KW-0479">Metal-binding</keyword>
<keyword evidence="10 13" id="KW-0234">DNA repair</keyword>
<dbReference type="GO" id="GO:0000287">
    <property type="term" value="F:magnesium ion binding"/>
    <property type="evidence" value="ECO:0007669"/>
    <property type="project" value="UniProtKB-UniRule"/>
</dbReference>
<evidence type="ECO:0000256" key="7">
    <source>
        <dbReference type="ARBA" id="ARBA00022801"/>
    </source>
</evidence>
<evidence type="ECO:0000256" key="3">
    <source>
        <dbReference type="ARBA" id="ARBA00022722"/>
    </source>
</evidence>
<dbReference type="STRING" id="1120920.SAMN03080599_01642"/>
<evidence type="ECO:0000256" key="2">
    <source>
        <dbReference type="ARBA" id="ARBA00022490"/>
    </source>
</evidence>
<dbReference type="EC" id="3.1.21.10" evidence="13"/>
<evidence type="ECO:0000256" key="10">
    <source>
        <dbReference type="ARBA" id="ARBA00023204"/>
    </source>
</evidence>
<dbReference type="GO" id="GO:0003676">
    <property type="term" value="F:nucleic acid binding"/>
    <property type="evidence" value="ECO:0007669"/>
    <property type="project" value="InterPro"/>
</dbReference>
<keyword evidence="9 13" id="KW-0233">DNA recombination</keyword>
<feature type="binding site" evidence="13">
    <location>
        <position position="61"/>
    </location>
    <ligand>
        <name>Mg(2+)</name>
        <dbReference type="ChEBI" id="CHEBI:18420"/>
    </ligand>
</feature>
<feature type="site" description="Transition state stabilizer" evidence="13">
    <location>
        <position position="78"/>
    </location>
</feature>
<evidence type="ECO:0000256" key="6">
    <source>
        <dbReference type="ARBA" id="ARBA00022763"/>
    </source>
</evidence>
<gene>
    <name evidence="13" type="primary">recU</name>
    <name evidence="14" type="ORF">SAMN03080599_01642</name>
</gene>
<dbReference type="SUPFAM" id="SSF52980">
    <property type="entry name" value="Restriction endonuclease-like"/>
    <property type="match status" value="1"/>
</dbReference>
<comment type="cofactor">
    <cofactor evidence="13">
        <name>Mg(2+)</name>
        <dbReference type="ChEBI" id="CHEBI:18420"/>
    </cofactor>
    <text evidence="13">Binds 1 Mg(2+) ion per subunit.</text>
</comment>
<dbReference type="Proteomes" id="UP000199208">
    <property type="component" value="Unassembled WGS sequence"/>
</dbReference>
<keyword evidence="15" id="KW-1185">Reference proteome</keyword>
<feature type="binding site" evidence="13">
    <location>
        <position position="76"/>
    </location>
    <ligand>
        <name>Mg(2+)</name>
        <dbReference type="ChEBI" id="CHEBI:18420"/>
    </ligand>
</feature>
<comment type="similarity">
    <text evidence="11 13">Belongs to the RecU family.</text>
</comment>
<proteinExistence type="inferred from homology"/>
<feature type="binding site" evidence="13">
    <location>
        <position position="63"/>
    </location>
    <ligand>
        <name>Mg(2+)</name>
        <dbReference type="ChEBI" id="CHEBI:18420"/>
    </ligand>
</feature>
<dbReference type="InterPro" id="IPR011335">
    <property type="entry name" value="Restrct_endonuc-II-like"/>
</dbReference>
<evidence type="ECO:0000313" key="14">
    <source>
        <dbReference type="EMBL" id="SCZ79197.1"/>
    </source>
</evidence>
<reference evidence="14 15" key="1">
    <citation type="submission" date="2016-10" db="EMBL/GenBank/DDBJ databases">
        <authorList>
            <person name="de Groot N.N."/>
        </authorList>
    </citation>
    <scope>NUCLEOTIDE SEQUENCE [LARGE SCALE GENOMIC DNA]</scope>
    <source>
        <strain evidence="14 15">DSM 2784</strain>
    </source>
</reference>
<feature type="binding site" evidence="13">
    <location>
        <position position="94"/>
    </location>
    <ligand>
        <name>Mg(2+)</name>
        <dbReference type="ChEBI" id="CHEBI:18420"/>
    </ligand>
</feature>
<evidence type="ECO:0000256" key="5">
    <source>
        <dbReference type="ARBA" id="ARBA00022759"/>
    </source>
</evidence>
<evidence type="ECO:0000256" key="1">
    <source>
        <dbReference type="ARBA" id="ARBA00004496"/>
    </source>
</evidence>
<comment type="catalytic activity">
    <reaction evidence="13">
        <text>Endonucleolytic cleavage at a junction such as a reciprocal single-stranded crossover between two homologous DNA duplexes (Holliday junction).</text>
        <dbReference type="EC" id="3.1.21.10"/>
    </reaction>
</comment>
<evidence type="ECO:0000256" key="9">
    <source>
        <dbReference type="ARBA" id="ARBA00023172"/>
    </source>
</evidence>
<dbReference type="Pfam" id="PF03838">
    <property type="entry name" value="RecU"/>
    <property type="match status" value="1"/>
</dbReference>
<dbReference type="GO" id="GO:0006281">
    <property type="term" value="P:DNA repair"/>
    <property type="evidence" value="ECO:0007669"/>
    <property type="project" value="UniProtKB-UniRule"/>
</dbReference>
<comment type="function">
    <text evidence="13">Endonuclease that resolves Holliday junction intermediates in genetic recombination. Cleaves mobile four-strand junctions by introducing symmetrical nicks in paired strands. Promotes annealing of linear ssDNA with homologous dsDNA. Required for DNA repair, homologous recombination and chromosome segregation.</text>
</comment>
<keyword evidence="5 13" id="KW-0255">Endonuclease</keyword>
<dbReference type="GO" id="GO:0006310">
    <property type="term" value="P:DNA recombination"/>
    <property type="evidence" value="ECO:0007669"/>
    <property type="project" value="UniProtKB-UniRule"/>
</dbReference>